<accession>X8JMC4</accession>
<dbReference type="PANTHER" id="PTHR28008:SF1">
    <property type="entry name" value="DOMAIN PROTEIN, PUTATIVE (AFU_ORTHOLOGUE AFUA_3G10980)-RELATED"/>
    <property type="match status" value="1"/>
</dbReference>
<evidence type="ECO:0000256" key="2">
    <source>
        <dbReference type="SAM" id="Phobius"/>
    </source>
</evidence>
<feature type="transmembrane region" description="Helical" evidence="2">
    <location>
        <begin position="63"/>
        <end position="80"/>
    </location>
</feature>
<keyword evidence="2" id="KW-0812">Transmembrane</keyword>
<dbReference type="OrthoDB" id="63581at2759"/>
<dbReference type="Proteomes" id="UP000030108">
    <property type="component" value="Unassembled WGS sequence"/>
</dbReference>
<feature type="compositionally biased region" description="Polar residues" evidence="1">
    <location>
        <begin position="181"/>
        <end position="190"/>
    </location>
</feature>
<evidence type="ECO:0000313" key="3">
    <source>
        <dbReference type="EMBL" id="EUC64133.1"/>
    </source>
</evidence>
<feature type="region of interest" description="Disordered" evidence="1">
    <location>
        <begin position="163"/>
        <end position="197"/>
    </location>
</feature>
<evidence type="ECO:0000256" key="1">
    <source>
        <dbReference type="SAM" id="MobiDB-lite"/>
    </source>
</evidence>
<name>X8JMC4_9AGAM</name>
<feature type="transmembrane region" description="Helical" evidence="2">
    <location>
        <begin position="124"/>
        <end position="144"/>
    </location>
</feature>
<dbReference type="AlphaFoldDB" id="X8JMC4"/>
<gene>
    <name evidence="3" type="ORF">RSOL_435730</name>
</gene>
<evidence type="ECO:0000313" key="4">
    <source>
        <dbReference type="Proteomes" id="UP000030108"/>
    </source>
</evidence>
<dbReference type="PANTHER" id="PTHR28008">
    <property type="entry name" value="DOMAIN PROTEIN, PUTATIVE (AFU_ORTHOLOGUE AFUA_3G10980)-RELATED"/>
    <property type="match status" value="1"/>
</dbReference>
<proteinExistence type="predicted"/>
<comment type="caution">
    <text evidence="3">The sequence shown here is derived from an EMBL/GenBank/DDBJ whole genome shotgun (WGS) entry which is preliminary data.</text>
</comment>
<keyword evidence="2" id="KW-0472">Membrane</keyword>
<keyword evidence="2" id="KW-1133">Transmembrane helix</keyword>
<feature type="transmembrane region" description="Helical" evidence="2">
    <location>
        <begin position="29"/>
        <end position="51"/>
    </location>
</feature>
<dbReference type="EMBL" id="JATN01000314">
    <property type="protein sequence ID" value="EUC64133.1"/>
    <property type="molecule type" value="Genomic_DNA"/>
</dbReference>
<organism evidence="3 4">
    <name type="scientific">Rhizoctonia solani AG-3 Rhs1AP</name>
    <dbReference type="NCBI Taxonomy" id="1086054"/>
    <lineage>
        <taxon>Eukaryota</taxon>
        <taxon>Fungi</taxon>
        <taxon>Dikarya</taxon>
        <taxon>Basidiomycota</taxon>
        <taxon>Agaricomycotina</taxon>
        <taxon>Agaricomycetes</taxon>
        <taxon>Cantharellales</taxon>
        <taxon>Ceratobasidiaceae</taxon>
        <taxon>Rhizoctonia</taxon>
    </lineage>
</organism>
<sequence length="225" mass="25707">MESRTLRRTGKVLMRSYKLRMPGNLDLPVRVRLSFVLLTFIIMLLLSLLGFTNLAHEIINDKLEHFLGLGTATALFYLIFEVEEDARRIWIWRHFSIIATLVMCFLFGGIVSEIVQSLFPNKTFQAGDIMANLLGSTVGLYIAYMIERHHRHRREIARLYQPLNAGEPSPTSSEEDLSLPLHTNPSNSKPKGSVRVGNVWDHHSREELFGVGDDDMSDNENGIRR</sequence>
<protein>
    <submittedName>
        <fullName evidence="3">VanZ family protein</fullName>
    </submittedName>
</protein>
<reference evidence="4" key="1">
    <citation type="journal article" date="2014" name="Genome Announc.">
        <title>Draft genome sequence of the plant-pathogenic soil fungus Rhizoctonia solani anastomosis group 3 strain Rhs1AP.</title>
        <authorList>
            <person name="Cubeta M.A."/>
            <person name="Thomas E."/>
            <person name="Dean R.A."/>
            <person name="Jabaji S."/>
            <person name="Neate S.M."/>
            <person name="Tavantzis S."/>
            <person name="Toda T."/>
            <person name="Vilgalys R."/>
            <person name="Bharathan N."/>
            <person name="Fedorova-Abrams N."/>
            <person name="Pakala S.B."/>
            <person name="Pakala S.M."/>
            <person name="Zafar N."/>
            <person name="Joardar V."/>
            <person name="Losada L."/>
            <person name="Nierman W.C."/>
        </authorList>
    </citation>
    <scope>NUCLEOTIDE SEQUENCE [LARGE SCALE GENOMIC DNA]</scope>
    <source>
        <strain evidence="4">AG-3</strain>
    </source>
</reference>
<feature type="transmembrane region" description="Helical" evidence="2">
    <location>
        <begin position="92"/>
        <end position="112"/>
    </location>
</feature>